<dbReference type="EMBL" id="JADWDC010000018">
    <property type="protein sequence ID" value="MCC0177191.1"/>
    <property type="molecule type" value="Genomic_DNA"/>
</dbReference>
<dbReference type="AlphaFoldDB" id="A0A964FFP8"/>
<dbReference type="PRINTS" id="PR00420">
    <property type="entry name" value="RNGMNOXGNASE"/>
</dbReference>
<proteinExistence type="predicted"/>
<dbReference type="NCBIfam" id="TIGR02032">
    <property type="entry name" value="GG-red-SF"/>
    <property type="match status" value="1"/>
</dbReference>
<dbReference type="SUPFAM" id="SSF51905">
    <property type="entry name" value="FAD/NAD(P)-binding domain"/>
    <property type="match status" value="1"/>
</dbReference>
<evidence type="ECO:0000313" key="2">
    <source>
        <dbReference type="EMBL" id="MCC0177191.1"/>
    </source>
</evidence>
<dbReference type="InterPro" id="IPR050407">
    <property type="entry name" value="Geranylgeranyl_reductase"/>
</dbReference>
<evidence type="ECO:0000313" key="3">
    <source>
        <dbReference type="Proteomes" id="UP000729733"/>
    </source>
</evidence>
<organism evidence="2 3">
    <name type="scientific">Waterburya agarophytonicola KI4</name>
    <dbReference type="NCBI Taxonomy" id="2874699"/>
    <lineage>
        <taxon>Bacteria</taxon>
        <taxon>Bacillati</taxon>
        <taxon>Cyanobacteriota</taxon>
        <taxon>Cyanophyceae</taxon>
        <taxon>Pleurocapsales</taxon>
        <taxon>Hyellaceae</taxon>
        <taxon>Waterburya</taxon>
        <taxon>Waterburya agarophytonicola</taxon>
    </lineage>
</organism>
<dbReference type="InterPro" id="IPR036188">
    <property type="entry name" value="FAD/NAD-bd_sf"/>
</dbReference>
<comment type="caution">
    <text evidence="2">The sequence shown here is derived from an EMBL/GenBank/DDBJ whole genome shotgun (WGS) entry which is preliminary data.</text>
</comment>
<dbReference type="GO" id="GO:0016628">
    <property type="term" value="F:oxidoreductase activity, acting on the CH-CH group of donors, NAD or NADP as acceptor"/>
    <property type="evidence" value="ECO:0007669"/>
    <property type="project" value="InterPro"/>
</dbReference>
<reference evidence="2" key="1">
    <citation type="journal article" date="2021" name="Antonie Van Leeuwenhoek">
        <title>Draft genome and description of Waterburya agarophytonicola gen. nov. sp. nov. (Pleurocapsales, Cyanobacteria): a seaweed symbiont.</title>
        <authorList>
            <person name="Bonthond G."/>
            <person name="Shalygin S."/>
            <person name="Bayer T."/>
            <person name="Weinberger F."/>
        </authorList>
    </citation>
    <scope>NUCLEOTIDE SEQUENCE</scope>
    <source>
        <strain evidence="2">KI4</strain>
    </source>
</reference>
<dbReference type="Pfam" id="PF01494">
    <property type="entry name" value="FAD_binding_3"/>
    <property type="match status" value="1"/>
</dbReference>
<dbReference type="RefSeq" id="WP_229640229.1">
    <property type="nucleotide sequence ID" value="NZ_JADWDC010000018.1"/>
</dbReference>
<dbReference type="GO" id="GO:0071949">
    <property type="term" value="F:FAD binding"/>
    <property type="evidence" value="ECO:0007669"/>
    <property type="project" value="InterPro"/>
</dbReference>
<evidence type="ECO:0000259" key="1">
    <source>
        <dbReference type="Pfam" id="PF01494"/>
    </source>
</evidence>
<keyword evidence="3" id="KW-1185">Reference proteome</keyword>
<dbReference type="PANTHER" id="PTHR42685">
    <property type="entry name" value="GERANYLGERANYL DIPHOSPHATE REDUCTASE"/>
    <property type="match status" value="1"/>
</dbReference>
<sequence>MFDCIIVGAGPGGSSSAYHLAKKGHSVLVLDKADFPRRKSCGGGVSPAIAEWFDCDFSTVVENHVSQVKYTFKMSDPAEVELKGVTPMWMVQRDKFDNFLLEQAVSQGAEFKSGVAVQDAKLAGDIWQVSTSNGQFESKYLIAADGANSMMAKLLGFATPQLTPAASLQVPGEVSDRRKVTAFFDFGSLKNGFMWCFPKADGFSFSAAYVRNAKGKADELKKELYKYAELFNLDPNRGEYSEHPLNLWQENTPLHSDRALLVGEAAGMVDPLIGEGIRPALYTGVQAATAVSNAIAGDASALANYSKNVNQTWGDNLAKADFLAGLFFKAPKIAYKMGVKRPAAGQLMGKILCGELSYSQVADKATKKLKFIPGIG</sequence>
<feature type="domain" description="FAD-binding" evidence="1">
    <location>
        <begin position="3"/>
        <end position="305"/>
    </location>
</feature>
<gene>
    <name evidence="2" type="ORF">I4641_09400</name>
</gene>
<dbReference type="Proteomes" id="UP000729733">
    <property type="component" value="Unassembled WGS sequence"/>
</dbReference>
<dbReference type="PANTHER" id="PTHR42685:SF22">
    <property type="entry name" value="CONDITIONED MEDIUM FACTOR RECEPTOR 1"/>
    <property type="match status" value="1"/>
</dbReference>
<dbReference type="InterPro" id="IPR002938">
    <property type="entry name" value="FAD-bd"/>
</dbReference>
<dbReference type="Gene3D" id="3.50.50.60">
    <property type="entry name" value="FAD/NAD(P)-binding domain"/>
    <property type="match status" value="1"/>
</dbReference>
<dbReference type="InterPro" id="IPR011777">
    <property type="entry name" value="Geranylgeranyl_Rdtase_fam"/>
</dbReference>
<name>A0A964FFP8_9CYAN</name>
<accession>A0A964FFP8</accession>
<protein>
    <submittedName>
        <fullName evidence="2">Geranylgeranyl reductase family protein</fullName>
    </submittedName>
</protein>